<dbReference type="EC" id="6.1.1.5" evidence="1"/>
<dbReference type="GO" id="GO:0005524">
    <property type="term" value="F:ATP binding"/>
    <property type="evidence" value="ECO:0007669"/>
    <property type="project" value="UniProtKB-KW"/>
</dbReference>
<evidence type="ECO:0000256" key="2">
    <source>
        <dbReference type="ARBA" id="ARBA00022598"/>
    </source>
</evidence>
<dbReference type="PANTHER" id="PTHR42780">
    <property type="entry name" value="SOLEUCYL-TRNA SYNTHETASE"/>
    <property type="match status" value="1"/>
</dbReference>
<dbReference type="SUPFAM" id="SSF52374">
    <property type="entry name" value="Nucleotidylyl transferase"/>
    <property type="match status" value="1"/>
</dbReference>
<dbReference type="CDD" id="cd07961">
    <property type="entry name" value="Anticodon_Ia_Ile_ABEc"/>
    <property type="match status" value="1"/>
</dbReference>
<evidence type="ECO:0000256" key="3">
    <source>
        <dbReference type="ARBA" id="ARBA00022741"/>
    </source>
</evidence>
<dbReference type="GO" id="GO:0002161">
    <property type="term" value="F:aminoacyl-tRNA deacylase activity"/>
    <property type="evidence" value="ECO:0007669"/>
    <property type="project" value="InterPro"/>
</dbReference>
<proteinExistence type="predicted"/>
<keyword evidence="2" id="KW-0436">Ligase</keyword>
<dbReference type="InterPro" id="IPR013155">
    <property type="entry name" value="M/V/L/I-tRNA-synth_anticd-bd"/>
</dbReference>
<name>A0A1F7I2K1_9BACT</name>
<dbReference type="Pfam" id="PF08264">
    <property type="entry name" value="Anticodon_1"/>
    <property type="match status" value="1"/>
</dbReference>
<gene>
    <name evidence="11" type="ORF">A3F03_00055</name>
</gene>
<feature type="domain" description="Methionyl/Valyl/Leucyl/Isoleucyl-tRNA synthetase anticodon-binding" evidence="10">
    <location>
        <begin position="735"/>
        <end position="880"/>
    </location>
</feature>
<dbReference type="SUPFAM" id="SSF47323">
    <property type="entry name" value="Anticodon-binding domain of a subclass of class I aminoacyl-tRNA synthetases"/>
    <property type="match status" value="1"/>
</dbReference>
<reference evidence="11 12" key="1">
    <citation type="journal article" date="2016" name="Nat. Commun.">
        <title>Thousands of microbial genomes shed light on interconnected biogeochemical processes in an aquifer system.</title>
        <authorList>
            <person name="Anantharaman K."/>
            <person name="Brown C.T."/>
            <person name="Hug L.A."/>
            <person name="Sharon I."/>
            <person name="Castelle C.J."/>
            <person name="Probst A.J."/>
            <person name="Thomas B.C."/>
            <person name="Singh A."/>
            <person name="Wilkins M.J."/>
            <person name="Karaoz U."/>
            <person name="Brodie E.L."/>
            <person name="Williams K.H."/>
            <person name="Hubbard S.S."/>
            <person name="Banfield J.F."/>
        </authorList>
    </citation>
    <scope>NUCLEOTIDE SEQUENCE [LARGE SCALE GENOMIC DNA]</scope>
</reference>
<dbReference type="InterPro" id="IPR009080">
    <property type="entry name" value="tRNAsynth_Ia_anticodon-bd"/>
</dbReference>
<dbReference type="PANTHER" id="PTHR42780:SF1">
    <property type="entry name" value="ISOLEUCINE--TRNA LIGASE, CYTOPLASMIC"/>
    <property type="match status" value="1"/>
</dbReference>
<feature type="domain" description="Aminoacyl-tRNA synthetase class Ia" evidence="9">
    <location>
        <begin position="22"/>
        <end position="676"/>
    </location>
</feature>
<evidence type="ECO:0000256" key="4">
    <source>
        <dbReference type="ARBA" id="ARBA00022840"/>
    </source>
</evidence>
<sequence length="996" mass="115791">MSAKTQAAKTIATNTFVEMEKKWLKHWEEKGTIQKYLHKNDRSDKRFSFQDGPITANNPMGVHHGWGRTYKDIWQKFYNLQGCHQRFQNGFDCQGLWVEVEVEKELGLKSKKDIENLIPGNYKASIAKFVELCRKRVYHFSGIQTEQSKRLGYFMDWEHSYFTMSPENNYMIWYFLKKCYENGWIYKGRESVPWCPRCETAISQHEMLTEDYKEIVHDSIYLGLPIIGKNHQYLIIWTTTPWTIPANIAVAVDEDLDYSLVKGTTGDLYWVAKEAAKRVFAGDYQSVVKTVKGKTLVGMKYRAPFDQLPSVKEVADKNPETFHTVIATDSKILPISTQEGTGLVHTAVSAGTEDFKLGKKYGLPMVPVIADNADYLDGLGFLSGKNAKKHPEIILDYLKKKDTEGENWVFNIFKYKHRYPACWRCKTELVWKVEDEWYIAMDKKSKVKSQKSKEKTLRERMVEVAKQIKWLPEFGLDRELDWLKNMHDWLISKKNRYWGLALPIYQCQKCGHFEVLGSREELKKRAVGGWDKFEGHTPHKPYIDEVVVKCKKCQAEVKRIEDVGNPWLDAGIVPYSTLTQDNQGEPLYLSRKEEWAKWFPVDFITESFPGQFKNWFYAMIAMSTVLEDVNPFKTVLGFGTLLGEDGRPMHKSWGNSIAFQEGADIIGVDVMRWMYSRQNPADNMLFGYRRADEVRRQFYLIFWNIYRYFSEYSALDKINLKEIKSDIHQSSNVLDKWAIARLNYVITCVSASLKQYDPRAACAAIEELVSDISTWYIRRSRDRVGFHSKDLADKQAFFSTLHCLLVDLSIILSPFMPFITEEICTVLTNGESVHLSSWPKGEGVVDKLVIDDMQIVRNIVEVAHRVRKELRIKLRQPLALVTVSLPQNTKFSDTKVQDQYQTLLKNELNVKEIVLKQTKTLEIKVEFDINITPELQLEGELRDLVRKIQSQRKAQGITLSQKIQLTVPEKFRPFTDYLKRNVQAKNIRFADQLEVK</sequence>
<dbReference type="EMBL" id="MGAC01000036">
    <property type="protein sequence ID" value="OGK37600.1"/>
    <property type="molecule type" value="Genomic_DNA"/>
</dbReference>
<dbReference type="InterPro" id="IPR002300">
    <property type="entry name" value="aa-tRNA-synth_Ia"/>
</dbReference>
<dbReference type="Gene3D" id="1.10.730.10">
    <property type="entry name" value="Isoleucyl-tRNA Synthetase, Domain 1"/>
    <property type="match status" value="1"/>
</dbReference>
<keyword evidence="4" id="KW-0067">ATP-binding</keyword>
<keyword evidence="3" id="KW-0547">Nucleotide-binding</keyword>
<comment type="function">
    <text evidence="7">Catalyzes the attachment of isoleucine to tRNA(Ile). As IleRS can inadvertently accommodate and process structurally similar amino acids such as valine, to avoid such errors it has two additional distinct tRNA(Ile)-dependent editing activities. One activity is designated as 'pretransfer' editing and involves the hydrolysis of activated Val-AMP. The other activity is designated 'posttransfer' editing and involves deacylation of mischarged Val-tRNA(Ile).</text>
</comment>
<evidence type="ECO:0000313" key="11">
    <source>
        <dbReference type="EMBL" id="OGK37600.1"/>
    </source>
</evidence>
<evidence type="ECO:0000256" key="5">
    <source>
        <dbReference type="ARBA" id="ARBA00022917"/>
    </source>
</evidence>
<dbReference type="GO" id="GO:0004822">
    <property type="term" value="F:isoleucine-tRNA ligase activity"/>
    <property type="evidence" value="ECO:0007669"/>
    <property type="project" value="UniProtKB-EC"/>
</dbReference>
<evidence type="ECO:0000256" key="6">
    <source>
        <dbReference type="ARBA" id="ARBA00023146"/>
    </source>
</evidence>
<dbReference type="AlphaFoldDB" id="A0A1F7I2K1"/>
<evidence type="ECO:0000259" key="10">
    <source>
        <dbReference type="Pfam" id="PF08264"/>
    </source>
</evidence>
<dbReference type="Proteomes" id="UP000176803">
    <property type="component" value="Unassembled WGS sequence"/>
</dbReference>
<evidence type="ECO:0000256" key="1">
    <source>
        <dbReference type="ARBA" id="ARBA00013165"/>
    </source>
</evidence>
<keyword evidence="6" id="KW-0030">Aminoacyl-tRNA synthetase</keyword>
<dbReference type="InterPro" id="IPR009008">
    <property type="entry name" value="Val/Leu/Ile-tRNA-synth_edit"/>
</dbReference>
<dbReference type="GO" id="GO:0006428">
    <property type="term" value="P:isoleucyl-tRNA aminoacylation"/>
    <property type="evidence" value="ECO:0007669"/>
    <property type="project" value="InterPro"/>
</dbReference>
<dbReference type="InterPro" id="IPR014729">
    <property type="entry name" value="Rossmann-like_a/b/a_fold"/>
</dbReference>
<accession>A0A1F7I2K1</accession>
<protein>
    <recommendedName>
        <fullName evidence="1">isoleucine--tRNA ligase</fullName>
        <ecNumber evidence="1">6.1.1.5</ecNumber>
    </recommendedName>
</protein>
<evidence type="ECO:0000313" key="12">
    <source>
        <dbReference type="Proteomes" id="UP000176803"/>
    </source>
</evidence>
<dbReference type="Pfam" id="PF00133">
    <property type="entry name" value="tRNA-synt_1"/>
    <property type="match status" value="1"/>
</dbReference>
<dbReference type="GO" id="GO:0000049">
    <property type="term" value="F:tRNA binding"/>
    <property type="evidence" value="ECO:0007669"/>
    <property type="project" value="InterPro"/>
</dbReference>
<dbReference type="InterPro" id="IPR023586">
    <property type="entry name" value="Ile-tRNA-ligase_type2"/>
</dbReference>
<dbReference type="InterPro" id="IPR002301">
    <property type="entry name" value="Ile-tRNA-ligase"/>
</dbReference>
<dbReference type="InterPro" id="IPR033709">
    <property type="entry name" value="Anticodon_Ile_ABEc"/>
</dbReference>
<comment type="catalytic activity">
    <reaction evidence="8">
        <text>tRNA(Ile) + L-isoleucine + ATP = L-isoleucyl-tRNA(Ile) + AMP + diphosphate</text>
        <dbReference type="Rhea" id="RHEA:11060"/>
        <dbReference type="Rhea" id="RHEA-COMP:9666"/>
        <dbReference type="Rhea" id="RHEA-COMP:9695"/>
        <dbReference type="ChEBI" id="CHEBI:30616"/>
        <dbReference type="ChEBI" id="CHEBI:33019"/>
        <dbReference type="ChEBI" id="CHEBI:58045"/>
        <dbReference type="ChEBI" id="CHEBI:78442"/>
        <dbReference type="ChEBI" id="CHEBI:78528"/>
        <dbReference type="ChEBI" id="CHEBI:456215"/>
        <dbReference type="EC" id="6.1.1.5"/>
    </reaction>
</comment>
<organism evidence="11 12">
    <name type="scientific">Candidatus Roizmanbacteria bacterium RIFCSPHIGHO2_12_FULL_41_11</name>
    <dbReference type="NCBI Taxonomy" id="1802052"/>
    <lineage>
        <taxon>Bacteria</taxon>
        <taxon>Candidatus Roizmaniibacteriota</taxon>
    </lineage>
</organism>
<evidence type="ECO:0000259" key="9">
    <source>
        <dbReference type="Pfam" id="PF00133"/>
    </source>
</evidence>
<dbReference type="PRINTS" id="PR00984">
    <property type="entry name" value="TRNASYNTHILE"/>
</dbReference>
<evidence type="ECO:0000256" key="8">
    <source>
        <dbReference type="ARBA" id="ARBA00048359"/>
    </source>
</evidence>
<keyword evidence="5" id="KW-0648">Protein biosynthesis</keyword>
<comment type="caution">
    <text evidence="11">The sequence shown here is derived from an EMBL/GenBank/DDBJ whole genome shotgun (WGS) entry which is preliminary data.</text>
</comment>
<dbReference type="Gene3D" id="3.90.740.10">
    <property type="entry name" value="Valyl/Leucyl/Isoleucyl-tRNA synthetase, editing domain"/>
    <property type="match status" value="1"/>
</dbReference>
<dbReference type="SUPFAM" id="SSF50677">
    <property type="entry name" value="ValRS/IleRS/LeuRS editing domain"/>
    <property type="match status" value="1"/>
</dbReference>
<dbReference type="Gene3D" id="3.40.50.620">
    <property type="entry name" value="HUPs"/>
    <property type="match status" value="2"/>
</dbReference>
<evidence type="ECO:0000256" key="7">
    <source>
        <dbReference type="ARBA" id="ARBA00025217"/>
    </source>
</evidence>
<dbReference type="Pfam" id="PF19302">
    <property type="entry name" value="DUF5915"/>
    <property type="match status" value="1"/>
</dbReference>